<reference evidence="1 2" key="1">
    <citation type="journal article" date="2016" name="Sci. Rep.">
        <title>Metabolic traits of an uncultured archaeal lineage -MSBL1- from brine pools of the Red Sea.</title>
        <authorList>
            <person name="Mwirichia R."/>
            <person name="Alam I."/>
            <person name="Rashid M."/>
            <person name="Vinu M."/>
            <person name="Ba-Alawi W."/>
            <person name="Anthony Kamau A."/>
            <person name="Kamanda Ngugi D."/>
            <person name="Goker M."/>
            <person name="Klenk H.P."/>
            <person name="Bajic V."/>
            <person name="Stingl U."/>
        </authorList>
    </citation>
    <scope>NUCLEOTIDE SEQUENCE [LARGE SCALE GENOMIC DNA]</scope>
    <source>
        <strain evidence="1">SCGC-AAA382C18</strain>
    </source>
</reference>
<protein>
    <recommendedName>
        <fullName evidence="3">Glycosyltransferase subfamily 4-like N-terminal domain-containing protein</fullName>
    </recommendedName>
</protein>
<organism evidence="1 2">
    <name type="scientific">candidate division MSBL1 archaeon SCGC-AAA382C18</name>
    <dbReference type="NCBI Taxonomy" id="1698281"/>
    <lineage>
        <taxon>Archaea</taxon>
        <taxon>Methanobacteriati</taxon>
        <taxon>Methanobacteriota</taxon>
        <taxon>candidate division MSBL1</taxon>
    </lineage>
</organism>
<dbReference type="AlphaFoldDB" id="A0A133VJQ9"/>
<comment type="caution">
    <text evidence="1">The sequence shown here is derived from an EMBL/GenBank/DDBJ whole genome shotgun (WGS) entry which is preliminary data.</text>
</comment>
<keyword evidence="2" id="KW-1185">Reference proteome</keyword>
<sequence>MKENKTEYPIISIVHHLSYLSAIKEQRQKSRKFFKKKYLSTVDGFIFNSRTTKKDIQCLKQNANGVVAYPKKDHIKPEREKYSKRRKTLCSLRWEPPTL</sequence>
<name>A0A133VJQ9_9EURY</name>
<proteinExistence type="predicted"/>
<dbReference type="Proteomes" id="UP000070404">
    <property type="component" value="Unassembled WGS sequence"/>
</dbReference>
<accession>A0A133VJQ9</accession>
<evidence type="ECO:0000313" key="2">
    <source>
        <dbReference type="Proteomes" id="UP000070404"/>
    </source>
</evidence>
<dbReference type="EMBL" id="LHYF01000029">
    <property type="protein sequence ID" value="KXB06665.1"/>
    <property type="molecule type" value="Genomic_DNA"/>
</dbReference>
<evidence type="ECO:0000313" key="1">
    <source>
        <dbReference type="EMBL" id="KXB06665.1"/>
    </source>
</evidence>
<evidence type="ECO:0008006" key="3">
    <source>
        <dbReference type="Google" id="ProtNLM"/>
    </source>
</evidence>
<gene>
    <name evidence="1" type="ORF">AKJ52_01835</name>
</gene>